<sequence length="382" mass="42164">MGETQELQLQIMVQEAKDGNPIELSVANQGTVQHSRNYQRWMRIALHTFFVLSGQTVATLLGRQYYDKGGNSKWMATLVQLAGFPILLPYYCIPPPKISNTSSNQTTPPPSFLILASVYFFLGLFVAADCFLYSVGLLYLPVSTYSLICASQLAFNSFFSFFLNKQKFTPFIINSLVLLTISSTLLVFQNDSENTTGVSKGKYVIGFVCTVGASAGYGLVLSLTQLAFNKVLKKETFTVIMDMIVYPNLVASCATLVGLFASKEFLSIKTEMEAYKLGKISYVMNLVWTAISWQVFSIGAVGLIFETSSLFSNAISVLGLPLVPVLAVVFFHDKMGGIKVIAMLLALWGFLSFVYQHYLDDCESKSEKRKADEVVQASNGSQ</sequence>
<proteinExistence type="predicted"/>
<gene>
    <name evidence="1" type="ORF">Pint_10054</name>
</gene>
<name>A0ACC0XNG7_9ROSI</name>
<evidence type="ECO:0000313" key="2">
    <source>
        <dbReference type="Proteomes" id="UP001163603"/>
    </source>
</evidence>
<protein>
    <submittedName>
        <fullName evidence="1">Uncharacterized protein</fullName>
    </submittedName>
</protein>
<comment type="caution">
    <text evidence="1">The sequence shown here is derived from an EMBL/GenBank/DDBJ whole genome shotgun (WGS) entry which is preliminary data.</text>
</comment>
<organism evidence="1 2">
    <name type="scientific">Pistacia integerrima</name>
    <dbReference type="NCBI Taxonomy" id="434235"/>
    <lineage>
        <taxon>Eukaryota</taxon>
        <taxon>Viridiplantae</taxon>
        <taxon>Streptophyta</taxon>
        <taxon>Embryophyta</taxon>
        <taxon>Tracheophyta</taxon>
        <taxon>Spermatophyta</taxon>
        <taxon>Magnoliopsida</taxon>
        <taxon>eudicotyledons</taxon>
        <taxon>Gunneridae</taxon>
        <taxon>Pentapetalae</taxon>
        <taxon>rosids</taxon>
        <taxon>malvids</taxon>
        <taxon>Sapindales</taxon>
        <taxon>Anacardiaceae</taxon>
        <taxon>Pistacia</taxon>
    </lineage>
</organism>
<keyword evidence="2" id="KW-1185">Reference proteome</keyword>
<dbReference type="EMBL" id="CM047747">
    <property type="protein sequence ID" value="KAJ0018706.1"/>
    <property type="molecule type" value="Genomic_DNA"/>
</dbReference>
<accession>A0ACC0XNG7</accession>
<reference evidence="2" key="1">
    <citation type="journal article" date="2023" name="G3 (Bethesda)">
        <title>Genome assembly and association tests identify interacting loci associated with vigor, precocity, and sex in interspecific pistachio rootstocks.</title>
        <authorList>
            <person name="Palmer W."/>
            <person name="Jacygrad E."/>
            <person name="Sagayaradj S."/>
            <person name="Cavanaugh K."/>
            <person name="Han R."/>
            <person name="Bertier L."/>
            <person name="Beede B."/>
            <person name="Kafkas S."/>
            <person name="Golino D."/>
            <person name="Preece J."/>
            <person name="Michelmore R."/>
        </authorList>
    </citation>
    <scope>NUCLEOTIDE SEQUENCE [LARGE SCALE GENOMIC DNA]</scope>
</reference>
<evidence type="ECO:0000313" key="1">
    <source>
        <dbReference type="EMBL" id="KAJ0018706.1"/>
    </source>
</evidence>
<dbReference type="Proteomes" id="UP001163603">
    <property type="component" value="Chromosome 12"/>
</dbReference>